<dbReference type="PRINTS" id="PR00081">
    <property type="entry name" value="GDHRDH"/>
</dbReference>
<dbReference type="PANTHER" id="PTHR44147:SF1">
    <property type="entry name" value="SDR FAMILY NAD(P)-DEPENDENT OXIDOREDUCTASE"/>
    <property type="match status" value="1"/>
</dbReference>
<evidence type="ECO:0000259" key="3">
    <source>
        <dbReference type="Pfam" id="PF10328"/>
    </source>
</evidence>
<evidence type="ECO:0000313" key="4">
    <source>
        <dbReference type="EMBL" id="UMM36385.1"/>
    </source>
</evidence>
<protein>
    <recommendedName>
        <fullName evidence="3">7TM GPCR serpentine receptor class x (Srx) domain-containing protein</fullName>
    </recommendedName>
</protein>
<keyword evidence="5" id="KW-1185">Reference proteome</keyword>
<gene>
    <name evidence="4" type="ORF">L5515_008562</name>
</gene>
<dbReference type="SUPFAM" id="SSF81321">
    <property type="entry name" value="Family A G protein-coupled receptor-like"/>
    <property type="match status" value="1"/>
</dbReference>
<dbReference type="AlphaFoldDB" id="A0AAE9JML1"/>
<feature type="transmembrane region" description="Helical" evidence="2">
    <location>
        <begin position="506"/>
        <end position="526"/>
    </location>
</feature>
<dbReference type="InterPro" id="IPR019430">
    <property type="entry name" value="7TM_GPCR_serpentine_rcpt_Srx"/>
</dbReference>
<organism evidence="4 5">
    <name type="scientific">Caenorhabditis briggsae</name>
    <dbReference type="NCBI Taxonomy" id="6238"/>
    <lineage>
        <taxon>Eukaryota</taxon>
        <taxon>Metazoa</taxon>
        <taxon>Ecdysozoa</taxon>
        <taxon>Nematoda</taxon>
        <taxon>Chromadorea</taxon>
        <taxon>Rhabditida</taxon>
        <taxon>Rhabditina</taxon>
        <taxon>Rhabditomorpha</taxon>
        <taxon>Rhabditoidea</taxon>
        <taxon>Rhabditidae</taxon>
        <taxon>Peloderinae</taxon>
        <taxon>Caenorhabditis</taxon>
    </lineage>
</organism>
<dbReference type="Gene3D" id="3.40.50.720">
    <property type="entry name" value="NAD(P)-binding Rossmann-like Domain"/>
    <property type="match status" value="1"/>
</dbReference>
<sequence length="608" mass="69065">MGVILQDQVALVTGASRGIGRGIALQLGEAGATVYITGRRPELSDNFNLGLPSLEYVAKEITNRGGKGIALYVDHSNMTEVKFLFEKIKEEQDGRLDILVNNVYNSLGKATEMVGKPFFDQDPSFWDSINDVGLRNHYYCSVYGSRMMVERRKGLIVNVGSLGGLKYVFNVAYGAGKEALARMSTDMAVELNPYNVCVVTLIPGPVKTEMSLKNSIENFVKDESEDYVKGESTEFTGKALARLAMDPGRMKKTGKTLFTEDLAQKYDFSDRPGMEPQNIRSVRTILGTMGKPEIAKYVSPKIKLPKWVIWQIFQLAFARDKSSIYVISSVNIVNDIAHLIITTFYLAPTITLNSFIVSEERNNNLTVFISFIFMVLWYIGNITQIVMAVNRWAVICILRSSIFTKKNLLICFAFTFLFATVKGYLIQYEFPCCAFLVDQSVLSYSYFQIENITNFTDQSDIPLNALSSIIPVICYTWIFYTIRSASQSITPDMRTGNQKRRGLQELSYAMQFCLISLFYTFSWIMFRIFPIIFNGRQIEWFILTSLCHVLNCSANAFVYLVFNQEIRRRLSESRFFRLTGMRTSDHTSQEQHTQSKIHTIPIPSARTH</sequence>
<feature type="transmembrane region" description="Helical" evidence="2">
    <location>
        <begin position="367"/>
        <end position="387"/>
    </location>
</feature>
<dbReference type="PRINTS" id="PR00080">
    <property type="entry name" value="SDRFAMILY"/>
</dbReference>
<evidence type="ECO:0000256" key="2">
    <source>
        <dbReference type="SAM" id="Phobius"/>
    </source>
</evidence>
<keyword evidence="2" id="KW-0812">Transmembrane</keyword>
<feature type="region of interest" description="Disordered" evidence="1">
    <location>
        <begin position="582"/>
        <end position="608"/>
    </location>
</feature>
<evidence type="ECO:0000313" key="5">
    <source>
        <dbReference type="Proteomes" id="UP000829354"/>
    </source>
</evidence>
<dbReference type="Proteomes" id="UP000829354">
    <property type="component" value="Chromosome V"/>
</dbReference>
<feature type="transmembrane region" description="Helical" evidence="2">
    <location>
        <begin position="408"/>
        <end position="426"/>
    </location>
</feature>
<feature type="transmembrane region" description="Helical" evidence="2">
    <location>
        <begin position="465"/>
        <end position="485"/>
    </location>
</feature>
<reference evidence="4 5" key="1">
    <citation type="submission" date="2022-04" db="EMBL/GenBank/DDBJ databases">
        <title>Chromosome-level reference genomes for two strains of Caenorhabditis briggsae: an improved platform for comparative genomics.</title>
        <authorList>
            <person name="Stevens L."/>
            <person name="Andersen E."/>
        </authorList>
    </citation>
    <scope>NUCLEOTIDE SEQUENCE [LARGE SCALE GENOMIC DNA]</scope>
    <source>
        <strain evidence="4">VX34</strain>
        <tissue evidence="4">Whole-organism</tissue>
    </source>
</reference>
<proteinExistence type="predicted"/>
<feature type="transmembrane region" description="Helical" evidence="2">
    <location>
        <begin position="324"/>
        <end position="347"/>
    </location>
</feature>
<keyword evidence="2" id="KW-1133">Transmembrane helix</keyword>
<keyword evidence="2" id="KW-0472">Membrane</keyword>
<evidence type="ECO:0000256" key="1">
    <source>
        <dbReference type="SAM" id="MobiDB-lite"/>
    </source>
</evidence>
<dbReference type="Pfam" id="PF10328">
    <property type="entry name" value="7TM_GPCR_Srx"/>
    <property type="match status" value="1"/>
</dbReference>
<dbReference type="InterPro" id="IPR002347">
    <property type="entry name" value="SDR_fam"/>
</dbReference>
<dbReference type="InterPro" id="IPR036291">
    <property type="entry name" value="NAD(P)-bd_dom_sf"/>
</dbReference>
<dbReference type="CDD" id="cd00637">
    <property type="entry name" value="7tm_classA_rhodopsin-like"/>
    <property type="match status" value="1"/>
</dbReference>
<feature type="domain" description="7TM GPCR serpentine receptor class x (Srx)" evidence="3">
    <location>
        <begin position="316"/>
        <end position="563"/>
    </location>
</feature>
<dbReference type="SUPFAM" id="SSF51735">
    <property type="entry name" value="NAD(P)-binding Rossmann-fold domains"/>
    <property type="match status" value="1"/>
</dbReference>
<dbReference type="EMBL" id="CP092624">
    <property type="protein sequence ID" value="UMM36385.1"/>
    <property type="molecule type" value="Genomic_DNA"/>
</dbReference>
<name>A0AAE9JML1_CAEBR</name>
<dbReference type="Gene3D" id="1.20.1070.10">
    <property type="entry name" value="Rhodopsin 7-helix transmembrane proteins"/>
    <property type="match status" value="1"/>
</dbReference>
<dbReference type="PANTHER" id="PTHR44147">
    <property type="entry name" value="DEHYDROGENASE/REDUCTASE SDR FAMILY MEMBER 1"/>
    <property type="match status" value="1"/>
</dbReference>
<feature type="transmembrane region" description="Helical" evidence="2">
    <location>
        <begin position="538"/>
        <end position="562"/>
    </location>
</feature>
<dbReference type="Pfam" id="PF00106">
    <property type="entry name" value="adh_short"/>
    <property type="match status" value="1"/>
</dbReference>
<accession>A0AAE9JML1</accession>